<keyword evidence="5" id="KW-0067">ATP-binding</keyword>
<evidence type="ECO:0000256" key="5">
    <source>
        <dbReference type="ARBA" id="ARBA00022840"/>
    </source>
</evidence>
<organism evidence="10">
    <name type="scientific">bioreactor metagenome</name>
    <dbReference type="NCBI Taxonomy" id="1076179"/>
    <lineage>
        <taxon>unclassified sequences</taxon>
        <taxon>metagenomes</taxon>
        <taxon>ecological metagenomes</taxon>
    </lineage>
</organism>
<protein>
    <recommendedName>
        <fullName evidence="2">leucine--tRNA ligase</fullName>
        <ecNumber evidence="2">6.1.1.4</ecNumber>
    </recommendedName>
</protein>
<dbReference type="CDD" id="cd07958">
    <property type="entry name" value="Anticodon_Ia_Leu_BEm"/>
    <property type="match status" value="1"/>
</dbReference>
<dbReference type="SUPFAM" id="SSF47323">
    <property type="entry name" value="Anticodon-binding domain of a subclass of class I aminoacyl-tRNA synthetases"/>
    <property type="match status" value="1"/>
</dbReference>
<dbReference type="GO" id="GO:0005524">
    <property type="term" value="F:ATP binding"/>
    <property type="evidence" value="ECO:0007669"/>
    <property type="project" value="UniProtKB-KW"/>
</dbReference>
<dbReference type="GO" id="GO:0006429">
    <property type="term" value="P:leucyl-tRNA aminoacylation"/>
    <property type="evidence" value="ECO:0007669"/>
    <property type="project" value="InterPro"/>
</dbReference>
<evidence type="ECO:0000259" key="9">
    <source>
        <dbReference type="Pfam" id="PF08264"/>
    </source>
</evidence>
<feature type="domain" description="Methionyl/Valyl/Leucyl/Isoleucyl-tRNA synthetase anticodon-binding" evidence="9">
    <location>
        <begin position="45"/>
        <end position="158"/>
    </location>
</feature>
<sequence>MFMGPLEVSKPWATTGLIGVYRFLDRIWRLYDERPITDEPLGEELERTLHKTIKKVTYDTNTLNFNTAISQMMVLVNELYKVDSFPREVAETLVKLLSPYVPHLAEELWERLGYTGSLGTVAWPEYQEELTFDTQIEMVFQVNGKVRSKATVAMGMTKESALALAKEDEKMQSWLAGKTIVKEIVVPDKLVNIVVR</sequence>
<comment type="similarity">
    <text evidence="1">Belongs to the class-I aminoacyl-tRNA synthetase family.</text>
</comment>
<dbReference type="GO" id="GO:0005829">
    <property type="term" value="C:cytosol"/>
    <property type="evidence" value="ECO:0007669"/>
    <property type="project" value="TreeGrafter"/>
</dbReference>
<comment type="catalytic activity">
    <reaction evidence="8">
        <text>tRNA(Leu) + L-leucine + ATP = L-leucyl-tRNA(Leu) + AMP + diphosphate</text>
        <dbReference type="Rhea" id="RHEA:11688"/>
        <dbReference type="Rhea" id="RHEA-COMP:9613"/>
        <dbReference type="Rhea" id="RHEA-COMP:9622"/>
        <dbReference type="ChEBI" id="CHEBI:30616"/>
        <dbReference type="ChEBI" id="CHEBI:33019"/>
        <dbReference type="ChEBI" id="CHEBI:57427"/>
        <dbReference type="ChEBI" id="CHEBI:78442"/>
        <dbReference type="ChEBI" id="CHEBI:78494"/>
        <dbReference type="ChEBI" id="CHEBI:456215"/>
        <dbReference type="EC" id="6.1.1.4"/>
    </reaction>
</comment>
<dbReference type="FunFam" id="1.10.730.10:FF:000002">
    <property type="entry name" value="Leucine--tRNA ligase"/>
    <property type="match status" value="1"/>
</dbReference>
<evidence type="ECO:0000313" key="10">
    <source>
        <dbReference type="EMBL" id="MPM66642.1"/>
    </source>
</evidence>
<keyword evidence="4" id="KW-0547">Nucleotide-binding</keyword>
<evidence type="ECO:0000256" key="3">
    <source>
        <dbReference type="ARBA" id="ARBA00022598"/>
    </source>
</evidence>
<dbReference type="Gene3D" id="1.10.730.10">
    <property type="entry name" value="Isoleucyl-tRNA Synthetase, Domain 1"/>
    <property type="match status" value="1"/>
</dbReference>
<keyword evidence="3 10" id="KW-0436">Ligase</keyword>
<accession>A0A645BN95</accession>
<evidence type="ECO:0000256" key="1">
    <source>
        <dbReference type="ARBA" id="ARBA00005594"/>
    </source>
</evidence>
<dbReference type="GO" id="GO:0004823">
    <property type="term" value="F:leucine-tRNA ligase activity"/>
    <property type="evidence" value="ECO:0007669"/>
    <property type="project" value="UniProtKB-EC"/>
</dbReference>
<comment type="caution">
    <text evidence="10">The sequence shown here is derived from an EMBL/GenBank/DDBJ whole genome shotgun (WGS) entry which is preliminary data.</text>
</comment>
<dbReference type="InterPro" id="IPR002302">
    <property type="entry name" value="Leu-tRNA-ligase"/>
</dbReference>
<keyword evidence="6" id="KW-0648">Protein biosynthesis</keyword>
<dbReference type="PANTHER" id="PTHR43740">
    <property type="entry name" value="LEUCYL-TRNA SYNTHETASE"/>
    <property type="match status" value="1"/>
</dbReference>
<dbReference type="InterPro" id="IPR013155">
    <property type="entry name" value="M/V/L/I-tRNA-synth_anticd-bd"/>
</dbReference>
<evidence type="ECO:0000256" key="7">
    <source>
        <dbReference type="ARBA" id="ARBA00023146"/>
    </source>
</evidence>
<dbReference type="EMBL" id="VSSQ01021212">
    <property type="protein sequence ID" value="MPM66642.1"/>
    <property type="molecule type" value="Genomic_DNA"/>
</dbReference>
<dbReference type="EC" id="6.1.1.4" evidence="2"/>
<keyword evidence="7" id="KW-0030">Aminoacyl-tRNA synthetase</keyword>
<evidence type="ECO:0000256" key="8">
    <source>
        <dbReference type="ARBA" id="ARBA00047469"/>
    </source>
</evidence>
<evidence type="ECO:0000256" key="4">
    <source>
        <dbReference type="ARBA" id="ARBA00022741"/>
    </source>
</evidence>
<dbReference type="AlphaFoldDB" id="A0A645BN95"/>
<reference evidence="10" key="1">
    <citation type="submission" date="2019-08" db="EMBL/GenBank/DDBJ databases">
        <authorList>
            <person name="Kucharzyk K."/>
            <person name="Murdoch R.W."/>
            <person name="Higgins S."/>
            <person name="Loffler F."/>
        </authorList>
    </citation>
    <scope>NUCLEOTIDE SEQUENCE</scope>
</reference>
<evidence type="ECO:0000256" key="6">
    <source>
        <dbReference type="ARBA" id="ARBA00022917"/>
    </source>
</evidence>
<dbReference type="Pfam" id="PF08264">
    <property type="entry name" value="Anticodon_1"/>
    <property type="match status" value="1"/>
</dbReference>
<name>A0A645BN95_9ZZZZ</name>
<proteinExistence type="inferred from homology"/>
<evidence type="ECO:0000256" key="2">
    <source>
        <dbReference type="ARBA" id="ARBA00013164"/>
    </source>
</evidence>
<dbReference type="InterPro" id="IPR009080">
    <property type="entry name" value="tRNAsynth_Ia_anticodon-bd"/>
</dbReference>
<dbReference type="PANTHER" id="PTHR43740:SF2">
    <property type="entry name" value="LEUCINE--TRNA LIGASE, MITOCHONDRIAL"/>
    <property type="match status" value="1"/>
</dbReference>
<gene>
    <name evidence="10" type="primary">leuS_34</name>
    <name evidence="10" type="ORF">SDC9_113552</name>
</gene>